<comment type="caution">
    <text evidence="1">The sequence shown here is derived from an EMBL/GenBank/DDBJ whole genome shotgun (WGS) entry which is preliminary data.</text>
</comment>
<proteinExistence type="predicted"/>
<dbReference type="AlphaFoldDB" id="A0A8X6UIA8"/>
<gene>
    <name evidence="1" type="ORF">NPIL_434981</name>
</gene>
<sequence length="181" mass="20802">MNFLEILGHAANREEMTDEEDPDLIQLDTNFASTILNLEKNAKNVYSHACLKKKIWKTKFLKLEKVPVFGSSCDIFYDSSTKKKRPYIPESFRKIVFNSVHNLAHPGIKATTKLLKSKQAQTMFFPDISSETDCALNHKSNPVDKPTSPVKKKIRFAPLPIAPSTRFTRRGREVKLPYRYQ</sequence>
<protein>
    <recommendedName>
        <fullName evidence="3">Integrase zinc-binding domain-containing protein</fullName>
    </recommendedName>
</protein>
<accession>A0A8X6UIA8</accession>
<reference evidence="1" key="1">
    <citation type="submission" date="2020-08" db="EMBL/GenBank/DDBJ databases">
        <title>Multicomponent nature underlies the extraordinary mechanical properties of spider dragline silk.</title>
        <authorList>
            <person name="Kono N."/>
            <person name="Nakamura H."/>
            <person name="Mori M."/>
            <person name="Yoshida Y."/>
            <person name="Ohtoshi R."/>
            <person name="Malay A.D."/>
            <person name="Moran D.A.P."/>
            <person name="Tomita M."/>
            <person name="Numata K."/>
            <person name="Arakawa K."/>
        </authorList>
    </citation>
    <scope>NUCLEOTIDE SEQUENCE</scope>
</reference>
<evidence type="ECO:0000313" key="1">
    <source>
        <dbReference type="EMBL" id="GFU36148.1"/>
    </source>
</evidence>
<name>A0A8X6UIA8_NEPPI</name>
<dbReference type="EMBL" id="BMAW01130694">
    <property type="protein sequence ID" value="GFU36148.1"/>
    <property type="molecule type" value="Genomic_DNA"/>
</dbReference>
<organism evidence="1 2">
    <name type="scientific">Nephila pilipes</name>
    <name type="common">Giant wood spider</name>
    <name type="synonym">Nephila maculata</name>
    <dbReference type="NCBI Taxonomy" id="299642"/>
    <lineage>
        <taxon>Eukaryota</taxon>
        <taxon>Metazoa</taxon>
        <taxon>Ecdysozoa</taxon>
        <taxon>Arthropoda</taxon>
        <taxon>Chelicerata</taxon>
        <taxon>Arachnida</taxon>
        <taxon>Araneae</taxon>
        <taxon>Araneomorphae</taxon>
        <taxon>Entelegynae</taxon>
        <taxon>Araneoidea</taxon>
        <taxon>Nephilidae</taxon>
        <taxon>Nephila</taxon>
    </lineage>
</organism>
<evidence type="ECO:0000313" key="2">
    <source>
        <dbReference type="Proteomes" id="UP000887013"/>
    </source>
</evidence>
<keyword evidence="2" id="KW-1185">Reference proteome</keyword>
<evidence type="ECO:0008006" key="3">
    <source>
        <dbReference type="Google" id="ProtNLM"/>
    </source>
</evidence>
<dbReference type="Proteomes" id="UP000887013">
    <property type="component" value="Unassembled WGS sequence"/>
</dbReference>